<dbReference type="InterPro" id="IPR048376">
    <property type="entry name" value="YqiJ_N"/>
</dbReference>
<dbReference type="Pfam" id="PF21001">
    <property type="entry name" value="YqiJ_N"/>
    <property type="match status" value="1"/>
</dbReference>
<evidence type="ECO:0000256" key="1">
    <source>
        <dbReference type="SAM" id="Phobius"/>
    </source>
</evidence>
<dbReference type="Pfam" id="PF07290">
    <property type="entry name" value="YqiJ_OB"/>
    <property type="match status" value="1"/>
</dbReference>
<evidence type="ECO:0000313" key="5">
    <source>
        <dbReference type="Proteomes" id="UP000307999"/>
    </source>
</evidence>
<feature type="transmembrane region" description="Helical" evidence="1">
    <location>
        <begin position="12"/>
        <end position="33"/>
    </location>
</feature>
<comment type="caution">
    <text evidence="4">The sequence shown here is derived from an EMBL/GenBank/DDBJ whole genome shotgun (WGS) entry which is preliminary data.</text>
</comment>
<keyword evidence="5" id="KW-1185">Reference proteome</keyword>
<keyword evidence="1" id="KW-0812">Transmembrane</keyword>
<feature type="transmembrane region" description="Helical" evidence="1">
    <location>
        <begin position="76"/>
        <end position="94"/>
    </location>
</feature>
<feature type="domain" description="Inner membrane protein YqiJ OB-fold" evidence="2">
    <location>
        <begin position="147"/>
        <end position="206"/>
    </location>
</feature>
<dbReference type="AlphaFoldDB" id="A0A4U1B715"/>
<reference evidence="4 5" key="1">
    <citation type="submission" date="2019-04" db="EMBL/GenBank/DDBJ databases">
        <title>Thalassotalea guangxiensis sp. nov., isolated from sediment of the coastal wetland.</title>
        <authorList>
            <person name="Zheng S."/>
            <person name="Zhang D."/>
        </authorList>
    </citation>
    <scope>NUCLEOTIDE SEQUENCE [LARGE SCALE GENOMIC DNA]</scope>
    <source>
        <strain evidence="4 5">ZS-4</strain>
    </source>
</reference>
<dbReference type="RefSeq" id="WP_136734953.1">
    <property type="nucleotide sequence ID" value="NZ_SWDB01000009.1"/>
</dbReference>
<name>A0A4U1B715_9GAMM</name>
<evidence type="ECO:0000313" key="4">
    <source>
        <dbReference type="EMBL" id="TKB46377.1"/>
    </source>
</evidence>
<proteinExistence type="predicted"/>
<sequence>MLNFLLSDVNFAFSVALTIVFGLALLEGIALVIGSSVMTLLDDLTGFDIDADVDADVSSGGLTSVLGWLCLDKLPLLVWLILMLTSFGLSGLIYNYLVLSSVNIELLYWAAKPVALFCALIITHTFGDAIARIIPKNETSAVSTIEFSGKVATITLGRARRGNAAEASLVDDFNQKHYVMVEPENDHDEFLQGTQVVLIEKANSSWIAAPLTP</sequence>
<gene>
    <name evidence="4" type="ORF">E8M12_04810</name>
</gene>
<feature type="transmembrane region" description="Helical" evidence="1">
    <location>
        <begin position="106"/>
        <end position="126"/>
    </location>
</feature>
<dbReference type="OrthoDB" id="7207054at2"/>
<protein>
    <submittedName>
        <fullName evidence="4">DUF1449 family protein</fullName>
    </submittedName>
</protein>
<evidence type="ECO:0000259" key="3">
    <source>
        <dbReference type="Pfam" id="PF21001"/>
    </source>
</evidence>
<dbReference type="EMBL" id="SWDB01000009">
    <property type="protein sequence ID" value="TKB46377.1"/>
    <property type="molecule type" value="Genomic_DNA"/>
</dbReference>
<dbReference type="InterPro" id="IPR010840">
    <property type="entry name" value="YqiJ_OB"/>
</dbReference>
<feature type="domain" description="Inner membrane protein YqiJ N-terminal" evidence="3">
    <location>
        <begin position="10"/>
        <end position="123"/>
    </location>
</feature>
<keyword evidence="1" id="KW-0472">Membrane</keyword>
<accession>A0A4U1B715</accession>
<keyword evidence="1" id="KW-1133">Transmembrane helix</keyword>
<evidence type="ECO:0000259" key="2">
    <source>
        <dbReference type="Pfam" id="PF07290"/>
    </source>
</evidence>
<organism evidence="4 5">
    <name type="scientific">Thalassotalea mangrovi</name>
    <dbReference type="NCBI Taxonomy" id="2572245"/>
    <lineage>
        <taxon>Bacteria</taxon>
        <taxon>Pseudomonadati</taxon>
        <taxon>Pseudomonadota</taxon>
        <taxon>Gammaproteobacteria</taxon>
        <taxon>Alteromonadales</taxon>
        <taxon>Colwelliaceae</taxon>
        <taxon>Thalassotalea</taxon>
    </lineage>
</organism>
<dbReference type="Proteomes" id="UP000307999">
    <property type="component" value="Unassembled WGS sequence"/>
</dbReference>